<feature type="non-terminal residue" evidence="3">
    <location>
        <position position="75"/>
    </location>
</feature>
<dbReference type="InterPro" id="IPR027917">
    <property type="entry name" value="MITRAC7/Phoenixin"/>
</dbReference>
<reference evidence="3" key="1">
    <citation type="submission" date="2022-03" db="EMBL/GenBank/DDBJ databases">
        <authorList>
            <person name="Martin H S."/>
        </authorList>
    </citation>
    <scope>NUCLEOTIDE SEQUENCE</scope>
</reference>
<feature type="transmembrane region" description="Helical" evidence="2">
    <location>
        <begin position="12"/>
        <end position="33"/>
    </location>
</feature>
<dbReference type="Pfam" id="PF15061">
    <property type="entry name" value="MITRAC7_Phoenixin"/>
    <property type="match status" value="1"/>
</dbReference>
<evidence type="ECO:0000313" key="3">
    <source>
        <dbReference type="EMBL" id="CAH2055795.1"/>
    </source>
</evidence>
<gene>
    <name evidence="3" type="ORF">IPOD504_LOCUS9111</name>
</gene>
<keyword evidence="4" id="KW-1185">Reference proteome</keyword>
<keyword evidence="2" id="KW-1133">Transmembrane helix</keyword>
<proteinExistence type="predicted"/>
<evidence type="ECO:0000256" key="2">
    <source>
        <dbReference type="SAM" id="Phobius"/>
    </source>
</evidence>
<organism evidence="3 4">
    <name type="scientific">Iphiclides podalirius</name>
    <name type="common">scarce swallowtail</name>
    <dbReference type="NCBI Taxonomy" id="110791"/>
    <lineage>
        <taxon>Eukaryota</taxon>
        <taxon>Metazoa</taxon>
        <taxon>Ecdysozoa</taxon>
        <taxon>Arthropoda</taxon>
        <taxon>Hexapoda</taxon>
        <taxon>Insecta</taxon>
        <taxon>Pterygota</taxon>
        <taxon>Neoptera</taxon>
        <taxon>Endopterygota</taxon>
        <taxon>Lepidoptera</taxon>
        <taxon>Glossata</taxon>
        <taxon>Ditrysia</taxon>
        <taxon>Papilionoidea</taxon>
        <taxon>Papilionidae</taxon>
        <taxon>Papilioninae</taxon>
        <taxon>Iphiclides</taxon>
    </lineage>
</organism>
<sequence length="75" mass="8577">MAYHKGWRYSALIGGLVGLLGLTLYPIAISPMLDPSEYKKIQKESRKNIRQEDIQPGNMKVWSDPFGRKKPESQD</sequence>
<keyword evidence="2" id="KW-0812">Transmembrane</keyword>
<accession>A0ABN8IE17</accession>
<evidence type="ECO:0000313" key="4">
    <source>
        <dbReference type="Proteomes" id="UP000837857"/>
    </source>
</evidence>
<dbReference type="PANTHER" id="PTHR34923">
    <property type="entry name" value="SMALL INTEGRAL MEMBRANE PROTEIN 20"/>
    <property type="match status" value="1"/>
</dbReference>
<evidence type="ECO:0000256" key="1">
    <source>
        <dbReference type="SAM" id="MobiDB-lite"/>
    </source>
</evidence>
<protein>
    <recommendedName>
        <fullName evidence="5">Small integral membrane protein 20</fullName>
    </recommendedName>
</protein>
<feature type="compositionally biased region" description="Basic and acidic residues" evidence="1">
    <location>
        <begin position="41"/>
        <end position="53"/>
    </location>
</feature>
<dbReference type="Proteomes" id="UP000837857">
    <property type="component" value="Chromosome 22"/>
</dbReference>
<keyword evidence="2" id="KW-0472">Membrane</keyword>
<dbReference type="EMBL" id="OW152834">
    <property type="protein sequence ID" value="CAH2055795.1"/>
    <property type="molecule type" value="Genomic_DNA"/>
</dbReference>
<feature type="compositionally biased region" description="Basic and acidic residues" evidence="1">
    <location>
        <begin position="66"/>
        <end position="75"/>
    </location>
</feature>
<feature type="region of interest" description="Disordered" evidence="1">
    <location>
        <begin position="41"/>
        <end position="75"/>
    </location>
</feature>
<evidence type="ECO:0008006" key="5">
    <source>
        <dbReference type="Google" id="ProtNLM"/>
    </source>
</evidence>
<dbReference type="PANTHER" id="PTHR34923:SF1">
    <property type="entry name" value="SMALL INTEGRAL MEMBRANE PROTEIN 20"/>
    <property type="match status" value="1"/>
</dbReference>
<name>A0ABN8IE17_9NEOP</name>